<gene>
    <name evidence="8" type="ORF">IPP15_21210</name>
</gene>
<dbReference type="Gene3D" id="1.20.1540.10">
    <property type="entry name" value="Rhomboid-like"/>
    <property type="match status" value="1"/>
</dbReference>
<feature type="domain" description="Peptidase S54 rhomboid" evidence="7">
    <location>
        <begin position="4"/>
        <end position="135"/>
    </location>
</feature>
<dbReference type="EMBL" id="JADKGY010000032">
    <property type="protein sequence ID" value="MBK9984848.1"/>
    <property type="molecule type" value="Genomic_DNA"/>
</dbReference>
<evidence type="ECO:0000256" key="1">
    <source>
        <dbReference type="ARBA" id="ARBA00004141"/>
    </source>
</evidence>
<dbReference type="InterPro" id="IPR022764">
    <property type="entry name" value="Peptidase_S54_rhomboid_dom"/>
</dbReference>
<feature type="region of interest" description="Disordered" evidence="5">
    <location>
        <begin position="148"/>
        <end position="169"/>
    </location>
</feature>
<proteinExistence type="predicted"/>
<feature type="transmembrane region" description="Helical" evidence="6">
    <location>
        <begin position="42"/>
        <end position="59"/>
    </location>
</feature>
<feature type="transmembrane region" description="Helical" evidence="6">
    <location>
        <begin position="91"/>
        <end position="109"/>
    </location>
</feature>
<dbReference type="GO" id="GO:0006508">
    <property type="term" value="P:proteolysis"/>
    <property type="evidence" value="ECO:0007669"/>
    <property type="project" value="UniProtKB-KW"/>
</dbReference>
<dbReference type="Pfam" id="PF01694">
    <property type="entry name" value="Rhomboid"/>
    <property type="match status" value="1"/>
</dbReference>
<keyword evidence="8" id="KW-0378">Hydrolase</keyword>
<dbReference type="SUPFAM" id="SSF144091">
    <property type="entry name" value="Rhomboid-like"/>
    <property type="match status" value="1"/>
</dbReference>
<evidence type="ECO:0000313" key="9">
    <source>
        <dbReference type="Proteomes" id="UP000808337"/>
    </source>
</evidence>
<dbReference type="InterPro" id="IPR035952">
    <property type="entry name" value="Rhomboid-like_sf"/>
</dbReference>
<evidence type="ECO:0000259" key="7">
    <source>
        <dbReference type="Pfam" id="PF01694"/>
    </source>
</evidence>
<comment type="caution">
    <text evidence="8">The sequence shown here is derived from an EMBL/GenBank/DDBJ whole genome shotgun (WGS) entry which is preliminary data.</text>
</comment>
<feature type="transmembrane region" description="Helical" evidence="6">
    <location>
        <begin position="65"/>
        <end position="84"/>
    </location>
</feature>
<dbReference type="PANTHER" id="PTHR43731:SF9">
    <property type="entry name" value="SLR1461 PROTEIN"/>
    <property type="match status" value="1"/>
</dbReference>
<evidence type="ECO:0000256" key="2">
    <source>
        <dbReference type="ARBA" id="ARBA00022692"/>
    </source>
</evidence>
<dbReference type="Proteomes" id="UP000808337">
    <property type="component" value="Unassembled WGS sequence"/>
</dbReference>
<keyword evidence="3 6" id="KW-1133">Transmembrane helix</keyword>
<dbReference type="AlphaFoldDB" id="A0A9D7SZJ8"/>
<feature type="transmembrane region" description="Helical" evidence="6">
    <location>
        <begin position="17"/>
        <end position="35"/>
    </location>
</feature>
<dbReference type="PANTHER" id="PTHR43731">
    <property type="entry name" value="RHOMBOID PROTEASE"/>
    <property type="match status" value="1"/>
</dbReference>
<feature type="transmembrane region" description="Helical" evidence="6">
    <location>
        <begin position="115"/>
        <end position="134"/>
    </location>
</feature>
<name>A0A9D7SZJ8_9BACT</name>
<keyword evidence="4 6" id="KW-0472">Membrane</keyword>
<keyword evidence="2 6" id="KW-0812">Transmembrane</keyword>
<evidence type="ECO:0000256" key="5">
    <source>
        <dbReference type="SAM" id="MobiDB-lite"/>
    </source>
</evidence>
<organism evidence="8 9">
    <name type="scientific">Candidatus Opimibacter skivensis</name>
    <dbReference type="NCBI Taxonomy" id="2982028"/>
    <lineage>
        <taxon>Bacteria</taxon>
        <taxon>Pseudomonadati</taxon>
        <taxon>Bacteroidota</taxon>
        <taxon>Saprospiria</taxon>
        <taxon>Saprospirales</taxon>
        <taxon>Saprospiraceae</taxon>
        <taxon>Candidatus Opimibacter</taxon>
    </lineage>
</organism>
<evidence type="ECO:0000256" key="4">
    <source>
        <dbReference type="ARBA" id="ARBA00023136"/>
    </source>
</evidence>
<reference evidence="8 9" key="1">
    <citation type="submission" date="2020-10" db="EMBL/GenBank/DDBJ databases">
        <title>Connecting structure to function with the recovery of over 1000 high-quality activated sludge metagenome-assembled genomes encoding full-length rRNA genes using long-read sequencing.</title>
        <authorList>
            <person name="Singleton C.M."/>
            <person name="Petriglieri F."/>
            <person name="Kristensen J.M."/>
            <person name="Kirkegaard R.H."/>
            <person name="Michaelsen T.Y."/>
            <person name="Andersen M.H."/>
            <person name="Karst S.M."/>
            <person name="Dueholm M.S."/>
            <person name="Nielsen P.H."/>
            <person name="Albertsen M."/>
        </authorList>
    </citation>
    <scope>NUCLEOTIDE SEQUENCE [LARGE SCALE GENOMIC DNA]</scope>
    <source>
        <strain evidence="8">Ribe_18-Q3-R11-54_MAXAC.273</strain>
    </source>
</reference>
<evidence type="ECO:0000256" key="3">
    <source>
        <dbReference type="ARBA" id="ARBA00022989"/>
    </source>
</evidence>
<dbReference type="InterPro" id="IPR050925">
    <property type="entry name" value="Rhomboid_protease_S54"/>
</dbReference>
<comment type="subcellular location">
    <subcellularLocation>
        <location evidence="1">Membrane</location>
        <topology evidence="1">Multi-pass membrane protein</topology>
    </subcellularLocation>
</comment>
<keyword evidence="8" id="KW-0645">Protease</keyword>
<dbReference type="GO" id="GO:0016020">
    <property type="term" value="C:membrane"/>
    <property type="evidence" value="ECO:0007669"/>
    <property type="project" value="UniProtKB-SubCell"/>
</dbReference>
<evidence type="ECO:0000256" key="6">
    <source>
        <dbReference type="SAM" id="Phobius"/>
    </source>
</evidence>
<protein>
    <submittedName>
        <fullName evidence="8">Rhomboid family intramembrane serine protease</fullName>
    </submittedName>
</protein>
<evidence type="ECO:0000313" key="8">
    <source>
        <dbReference type="EMBL" id="MBK9984848.1"/>
    </source>
</evidence>
<accession>A0A9D7SZJ8</accession>
<sequence>MPAILTAPLIHGGWEHLFYNSVSFLILGAILFWFYPRIAIKSFIWIYLLSGLGVWFFAAPYTYHIGASGIVYGMVSLVFWSGIFRRNIKSIVLALIILVLYAGYFGGIVPGKEGISWESHLLGAIAGIILAWVYRSDIEQDEIPMAVDEEEEEEEKNYFLPRDVFDRKG</sequence>
<dbReference type="GO" id="GO:0004252">
    <property type="term" value="F:serine-type endopeptidase activity"/>
    <property type="evidence" value="ECO:0007669"/>
    <property type="project" value="InterPro"/>
</dbReference>